<evidence type="ECO:0000313" key="3">
    <source>
        <dbReference type="EMBL" id="KAB4252623.1"/>
    </source>
</evidence>
<protein>
    <submittedName>
        <fullName evidence="3">EamA family transporter</fullName>
    </submittedName>
</protein>
<dbReference type="Gene3D" id="1.10.3730.20">
    <property type="match status" value="1"/>
</dbReference>
<proteinExistence type="predicted"/>
<evidence type="ECO:0000259" key="2">
    <source>
        <dbReference type="Pfam" id="PF00892"/>
    </source>
</evidence>
<feature type="transmembrane region" description="Helical" evidence="1">
    <location>
        <begin position="72"/>
        <end position="91"/>
    </location>
</feature>
<comment type="caution">
    <text evidence="3">The sequence shown here is derived from an EMBL/GenBank/DDBJ whole genome shotgun (WGS) entry which is preliminary data.</text>
</comment>
<dbReference type="SUPFAM" id="SSF103481">
    <property type="entry name" value="Multidrug resistance efflux transporter EmrE"/>
    <property type="match status" value="1"/>
</dbReference>
<dbReference type="Pfam" id="PF00892">
    <property type="entry name" value="EamA"/>
    <property type="match status" value="1"/>
</dbReference>
<organism evidence="3 4">
    <name type="scientific">Bacteroides uniformis</name>
    <dbReference type="NCBI Taxonomy" id="820"/>
    <lineage>
        <taxon>Bacteria</taxon>
        <taxon>Pseudomonadati</taxon>
        <taxon>Bacteroidota</taxon>
        <taxon>Bacteroidia</taxon>
        <taxon>Bacteroidales</taxon>
        <taxon>Bacteroidaceae</taxon>
        <taxon>Bacteroides</taxon>
    </lineage>
</organism>
<dbReference type="InterPro" id="IPR037185">
    <property type="entry name" value="EmrE-like"/>
</dbReference>
<dbReference type="GO" id="GO:0016020">
    <property type="term" value="C:membrane"/>
    <property type="evidence" value="ECO:0007669"/>
    <property type="project" value="InterPro"/>
</dbReference>
<dbReference type="InterPro" id="IPR000620">
    <property type="entry name" value="EamA_dom"/>
</dbReference>
<evidence type="ECO:0000256" key="1">
    <source>
        <dbReference type="SAM" id="Phobius"/>
    </source>
</evidence>
<feature type="transmembrane region" description="Helical" evidence="1">
    <location>
        <begin position="97"/>
        <end position="115"/>
    </location>
</feature>
<dbReference type="EMBL" id="WCTJ01000018">
    <property type="protein sequence ID" value="KAB4252623.1"/>
    <property type="molecule type" value="Genomic_DNA"/>
</dbReference>
<accession>A0A6I0LZX1</accession>
<reference evidence="3 4" key="1">
    <citation type="journal article" date="2019" name="Nat. Med.">
        <title>A library of human gut bacterial isolates paired with longitudinal multiomics data enables mechanistic microbiome research.</title>
        <authorList>
            <person name="Poyet M."/>
            <person name="Groussin M."/>
            <person name="Gibbons S.M."/>
            <person name="Avila-Pacheco J."/>
            <person name="Jiang X."/>
            <person name="Kearney S.M."/>
            <person name="Perrotta A.R."/>
            <person name="Berdy B."/>
            <person name="Zhao S."/>
            <person name="Lieberman T.D."/>
            <person name="Swanson P.K."/>
            <person name="Smith M."/>
            <person name="Roesemann S."/>
            <person name="Alexander J.E."/>
            <person name="Rich S.A."/>
            <person name="Livny J."/>
            <person name="Vlamakis H."/>
            <person name="Clish C."/>
            <person name="Bullock K."/>
            <person name="Deik A."/>
            <person name="Scott J."/>
            <person name="Pierce K.A."/>
            <person name="Xavier R.J."/>
            <person name="Alm E.J."/>
        </authorList>
    </citation>
    <scope>NUCLEOTIDE SEQUENCE [LARGE SCALE GENOMIC DNA]</scope>
    <source>
        <strain evidence="3 4">BIOML-A3</strain>
    </source>
</reference>
<dbReference type="RefSeq" id="WP_151881712.1">
    <property type="nucleotide sequence ID" value="NZ_WCTH01000041.1"/>
</dbReference>
<keyword evidence="1" id="KW-0472">Membrane</keyword>
<gene>
    <name evidence="3" type="ORF">GAP48_12120</name>
</gene>
<dbReference type="Proteomes" id="UP000487989">
    <property type="component" value="Unassembled WGS sequence"/>
</dbReference>
<keyword evidence="1" id="KW-1133">Transmembrane helix</keyword>
<feature type="transmembrane region" description="Helical" evidence="1">
    <location>
        <begin position="34"/>
        <end position="60"/>
    </location>
</feature>
<name>A0A6I0LZX1_BACUN</name>
<feature type="domain" description="EamA" evidence="2">
    <location>
        <begin position="16"/>
        <end position="114"/>
    </location>
</feature>
<dbReference type="AlphaFoldDB" id="A0A6I0LZX1"/>
<sequence length="117" mass="13307">MDQIKYHPIQQWGLLLFTFVIYALSGIISKQTSLYIFLSWSYLCGLFGALFTLGLYAILWQKILSFMPLNKAFLCKSMTILMVLAVSAFFFKEQVTLNNIIGSAVIIVGLVVLVWKE</sequence>
<evidence type="ECO:0000313" key="4">
    <source>
        <dbReference type="Proteomes" id="UP000487989"/>
    </source>
</evidence>
<keyword evidence="1" id="KW-0812">Transmembrane</keyword>
<feature type="transmembrane region" description="Helical" evidence="1">
    <location>
        <begin position="12"/>
        <end position="28"/>
    </location>
</feature>